<dbReference type="RefSeq" id="WP_273940775.1">
    <property type="nucleotide sequence ID" value="NZ_CP097263.1"/>
</dbReference>
<comment type="caution">
    <text evidence="1">The sequence shown here is derived from an EMBL/GenBank/DDBJ whole genome shotgun (WGS) entry which is preliminary data.</text>
</comment>
<organism evidence="1 2">
    <name type="scientific">Kutzneria chonburiensis</name>
    <dbReference type="NCBI Taxonomy" id="1483604"/>
    <lineage>
        <taxon>Bacteria</taxon>
        <taxon>Bacillati</taxon>
        <taxon>Actinomycetota</taxon>
        <taxon>Actinomycetes</taxon>
        <taxon>Pseudonocardiales</taxon>
        <taxon>Pseudonocardiaceae</taxon>
        <taxon>Kutzneria</taxon>
    </lineage>
</organism>
<protein>
    <submittedName>
        <fullName evidence="1">Uncharacterized protein</fullName>
    </submittedName>
</protein>
<gene>
    <name evidence="1" type="ORF">ACFFH7_12710</name>
</gene>
<evidence type="ECO:0000313" key="1">
    <source>
        <dbReference type="EMBL" id="MFC0542350.1"/>
    </source>
</evidence>
<evidence type="ECO:0000313" key="2">
    <source>
        <dbReference type="Proteomes" id="UP001589810"/>
    </source>
</evidence>
<dbReference type="EMBL" id="JBHLUD010000004">
    <property type="protein sequence ID" value="MFC0542350.1"/>
    <property type="molecule type" value="Genomic_DNA"/>
</dbReference>
<proteinExistence type="predicted"/>
<accession>A0ABV6MPV6</accession>
<reference evidence="1 2" key="1">
    <citation type="submission" date="2024-09" db="EMBL/GenBank/DDBJ databases">
        <authorList>
            <person name="Sun Q."/>
            <person name="Mori K."/>
        </authorList>
    </citation>
    <scope>NUCLEOTIDE SEQUENCE [LARGE SCALE GENOMIC DNA]</scope>
    <source>
        <strain evidence="1 2">TBRC 1432</strain>
    </source>
</reference>
<sequence>MKDDSASLIDTPVLCAGTVVVYFDPEPTNGSSFGRAMAVGPEIIDPRTHDWWAPIRRADGTLDLLPSILVVGIA</sequence>
<name>A0ABV6MPV6_9PSEU</name>
<keyword evidence="2" id="KW-1185">Reference proteome</keyword>
<dbReference type="Proteomes" id="UP001589810">
    <property type="component" value="Unassembled WGS sequence"/>
</dbReference>